<dbReference type="PANTHER" id="PTHR30629">
    <property type="entry name" value="PROPHAGE INTEGRASE"/>
    <property type="match status" value="1"/>
</dbReference>
<gene>
    <name evidence="8" type="primary">intA_1</name>
    <name evidence="8" type="ORF">NCTC8684_03247</name>
</gene>
<dbReference type="InterPro" id="IPR044068">
    <property type="entry name" value="CB"/>
</dbReference>
<evidence type="ECO:0000256" key="5">
    <source>
        <dbReference type="PROSITE-ProRule" id="PRU01248"/>
    </source>
</evidence>
<keyword evidence="3 5" id="KW-0238">DNA-binding</keyword>
<dbReference type="InterPro" id="IPR002104">
    <property type="entry name" value="Integrase_catalytic"/>
</dbReference>
<name>A0AAX2MDB1_CHRVL</name>
<evidence type="ECO:0000313" key="8">
    <source>
        <dbReference type="EMBL" id="SUX34129.1"/>
    </source>
</evidence>
<dbReference type="Pfam" id="PF22022">
    <property type="entry name" value="Phage_int_M"/>
    <property type="match status" value="1"/>
</dbReference>
<keyword evidence="2" id="KW-0229">DNA integration</keyword>
<dbReference type="Proteomes" id="UP000254029">
    <property type="component" value="Unassembled WGS sequence"/>
</dbReference>
<evidence type="ECO:0000256" key="2">
    <source>
        <dbReference type="ARBA" id="ARBA00022908"/>
    </source>
</evidence>
<dbReference type="InterPro" id="IPR013762">
    <property type="entry name" value="Integrase-like_cat_sf"/>
</dbReference>
<comment type="similarity">
    <text evidence="1">Belongs to the 'phage' integrase family.</text>
</comment>
<evidence type="ECO:0000256" key="1">
    <source>
        <dbReference type="ARBA" id="ARBA00008857"/>
    </source>
</evidence>
<dbReference type="InterPro" id="IPR050808">
    <property type="entry name" value="Phage_Integrase"/>
</dbReference>
<organism evidence="8 9">
    <name type="scientific">Chromobacterium violaceum</name>
    <dbReference type="NCBI Taxonomy" id="536"/>
    <lineage>
        <taxon>Bacteria</taxon>
        <taxon>Pseudomonadati</taxon>
        <taxon>Pseudomonadota</taxon>
        <taxon>Betaproteobacteria</taxon>
        <taxon>Neisseriales</taxon>
        <taxon>Chromobacteriaceae</taxon>
        <taxon>Chromobacterium</taxon>
    </lineage>
</organism>
<evidence type="ECO:0000313" key="9">
    <source>
        <dbReference type="Proteomes" id="UP000254029"/>
    </source>
</evidence>
<proteinExistence type="inferred from homology"/>
<dbReference type="Pfam" id="PF00589">
    <property type="entry name" value="Phage_integrase"/>
    <property type="match status" value="1"/>
</dbReference>
<dbReference type="EMBL" id="UIGR01000001">
    <property type="protein sequence ID" value="SUX34129.1"/>
    <property type="molecule type" value="Genomic_DNA"/>
</dbReference>
<dbReference type="Gene3D" id="3.30.160.390">
    <property type="entry name" value="Integrase, DNA-binding domain"/>
    <property type="match status" value="1"/>
</dbReference>
<dbReference type="PANTHER" id="PTHR30629:SF2">
    <property type="entry name" value="PROPHAGE INTEGRASE INTS-RELATED"/>
    <property type="match status" value="1"/>
</dbReference>
<dbReference type="InterPro" id="IPR038488">
    <property type="entry name" value="Integrase_DNA-bd_sf"/>
</dbReference>
<dbReference type="AlphaFoldDB" id="A0AAX2MDB1"/>
<dbReference type="Pfam" id="PF13356">
    <property type="entry name" value="Arm-DNA-bind_3"/>
    <property type="match status" value="1"/>
</dbReference>
<evidence type="ECO:0000259" key="7">
    <source>
        <dbReference type="PROSITE" id="PS51900"/>
    </source>
</evidence>
<dbReference type="InterPro" id="IPR010998">
    <property type="entry name" value="Integrase_recombinase_N"/>
</dbReference>
<dbReference type="RefSeq" id="WP_076228357.1">
    <property type="nucleotide sequence ID" value="NZ_JBHMEH010000134.1"/>
</dbReference>
<evidence type="ECO:0000259" key="6">
    <source>
        <dbReference type="PROSITE" id="PS51898"/>
    </source>
</evidence>
<comment type="caution">
    <text evidence="8">The sequence shown here is derived from an EMBL/GenBank/DDBJ whole genome shotgun (WGS) entry which is preliminary data.</text>
</comment>
<accession>A0AAX2MDB1</accession>
<dbReference type="GO" id="GO:0015074">
    <property type="term" value="P:DNA integration"/>
    <property type="evidence" value="ECO:0007669"/>
    <property type="project" value="UniProtKB-KW"/>
</dbReference>
<dbReference type="SUPFAM" id="SSF56349">
    <property type="entry name" value="DNA breaking-rejoining enzymes"/>
    <property type="match status" value="1"/>
</dbReference>
<dbReference type="GO" id="GO:0003677">
    <property type="term" value="F:DNA binding"/>
    <property type="evidence" value="ECO:0007669"/>
    <property type="project" value="UniProtKB-UniRule"/>
</dbReference>
<reference evidence="8 9" key="1">
    <citation type="submission" date="2018-06" db="EMBL/GenBank/DDBJ databases">
        <authorList>
            <consortium name="Pathogen Informatics"/>
            <person name="Doyle S."/>
        </authorList>
    </citation>
    <scope>NUCLEOTIDE SEQUENCE [LARGE SCALE GENOMIC DNA]</scope>
    <source>
        <strain evidence="8 9">NCTC8684</strain>
    </source>
</reference>
<keyword evidence="4" id="KW-0233">DNA recombination</keyword>
<dbReference type="PROSITE" id="PS51898">
    <property type="entry name" value="TYR_RECOMBINASE"/>
    <property type="match status" value="1"/>
</dbReference>
<protein>
    <submittedName>
        <fullName evidence="8">Prophage CP4-57 integrase</fullName>
    </submittedName>
</protein>
<dbReference type="InterPro" id="IPR053876">
    <property type="entry name" value="Phage_int_M"/>
</dbReference>
<evidence type="ECO:0000256" key="4">
    <source>
        <dbReference type="ARBA" id="ARBA00023172"/>
    </source>
</evidence>
<sequence>MGKLTDMQIKAWIKAGERFEGRGDGDGLWLRFRENDKVPVWRYRYKFAGKSRTMQIGSYAELSLAKAREAVKSLSARVALGHDVAAEKQEKKSAALAKIEEEKNAVTMLALANEYYERMILGRWKHPDIVRRRIDKDIGPMLGKMKVEDIKPRHIDDMLQTIVKRGAPTIANDVLRWTRRMFDYAIKRHIIEINPASAFDLGDAGGKEEARERALSRDELAKLFQAMKLARGFSVENDLAIRLLLLLCVRKMELCAARKEEFDLPAGVWHLPGERSKTGKPIDIPLPALAVEWLQQLFDLAGPSGWLLPARKMQHRMVPHIHEGTIGTALGKVKPRMPELAAFTIHDLRRTARTHLAELGVDPVVAERCLNHKIKGVEGIYNRHDYFNERRDALSKWAGLLDALDKGEAYNVTPITKGRIKTA</sequence>
<dbReference type="Gene3D" id="1.10.150.130">
    <property type="match status" value="1"/>
</dbReference>
<dbReference type="PROSITE" id="PS51900">
    <property type="entry name" value="CB"/>
    <property type="match status" value="1"/>
</dbReference>
<dbReference type="InterPro" id="IPR011010">
    <property type="entry name" value="DNA_brk_join_enz"/>
</dbReference>
<dbReference type="CDD" id="cd00801">
    <property type="entry name" value="INT_P4_C"/>
    <property type="match status" value="1"/>
</dbReference>
<dbReference type="GO" id="GO:0006310">
    <property type="term" value="P:DNA recombination"/>
    <property type="evidence" value="ECO:0007669"/>
    <property type="project" value="UniProtKB-KW"/>
</dbReference>
<feature type="domain" description="Core-binding (CB)" evidence="7">
    <location>
        <begin position="106"/>
        <end position="186"/>
    </location>
</feature>
<evidence type="ECO:0000256" key="3">
    <source>
        <dbReference type="ARBA" id="ARBA00023125"/>
    </source>
</evidence>
<dbReference type="Gene3D" id="1.10.443.10">
    <property type="entry name" value="Intergrase catalytic core"/>
    <property type="match status" value="1"/>
</dbReference>
<dbReference type="InterPro" id="IPR025166">
    <property type="entry name" value="Integrase_DNA_bind_dom"/>
</dbReference>
<feature type="domain" description="Tyr recombinase" evidence="6">
    <location>
        <begin position="210"/>
        <end position="395"/>
    </location>
</feature>